<evidence type="ECO:0000313" key="3">
    <source>
        <dbReference type="EMBL" id="AGB02444.1"/>
    </source>
</evidence>
<proteinExistence type="predicted"/>
<dbReference type="Pfam" id="PF13439">
    <property type="entry name" value="Glyco_transf_4"/>
    <property type="match status" value="1"/>
</dbReference>
<feature type="domain" description="Glycosyltransferase subfamily 4-like N-terminal" evidence="2">
    <location>
        <begin position="19"/>
        <end position="161"/>
    </location>
</feature>
<dbReference type="AlphaFoldDB" id="L0HH83"/>
<protein>
    <submittedName>
        <fullName evidence="3">Glycosyltransferase</fullName>
    </submittedName>
</protein>
<keyword evidence="4" id="KW-1185">Reference proteome</keyword>
<sequence>MRFVKVALITNYWKNSEGGGIKTYVVNLVQALKDKGIDVSVFFREGNDPEQFCGGQNKIAFSLTCFRQLLKIRPDVIHTQGTWYCLLPGVIYKKIFGCRLIHTFHTEPDKSLQLFAKFFFQILLNTCDCVTFVSERLQERIIEVDRFSFQNSAITYAGVHTITVPDYQVKEFKKQYGINDNSIILTAIGMTALPYKAEGLKILLQAIYLVKKSYPNIILIVTREGRYSEEVRAFSNEIGLERHVIFTGNIENPFIPLKMCEIYTHITLGDGLPIALLEAMSMGKPIIATPIAGIPEAIESGINGFLVEPNPKKIAEKIDFLLQNPEICEKISQNAYYTAKNKFTWENATKTFILLYRGNGSEIVNSP</sequence>
<reference evidence="3 4" key="2">
    <citation type="journal article" date="2014" name="Genome Announc.">
        <title>Complete Genome Sequence of Methanoregula formicica SMSPT, a Mesophilic Hydrogenotrophic Methanogen Isolated from a Methanogenic Upflow Anaerobic Sludge Blanket Reactor.</title>
        <authorList>
            <person name="Yamamoto K."/>
            <person name="Tamaki H."/>
            <person name="Cadillo-Quiroz H."/>
            <person name="Imachi H."/>
            <person name="Kyrpides N."/>
            <person name="Woyke T."/>
            <person name="Goodwin L."/>
            <person name="Zinder S.H."/>
            <person name="Kamagata Y."/>
            <person name="Liu W.T."/>
        </authorList>
    </citation>
    <scope>NUCLEOTIDE SEQUENCE [LARGE SCALE GENOMIC DNA]</scope>
    <source>
        <strain evidence="4">DSM 22288 / NBRC 105244 / SMSP</strain>
    </source>
</reference>
<gene>
    <name evidence="3" type="ordered locus">Metfor_1407</name>
</gene>
<dbReference type="KEGG" id="mfo:Metfor_1407"/>
<dbReference type="PANTHER" id="PTHR12526">
    <property type="entry name" value="GLYCOSYLTRANSFERASE"/>
    <property type="match status" value="1"/>
</dbReference>
<dbReference type="InterPro" id="IPR028098">
    <property type="entry name" value="Glyco_trans_4-like_N"/>
</dbReference>
<evidence type="ECO:0000259" key="1">
    <source>
        <dbReference type="Pfam" id="PF00534"/>
    </source>
</evidence>
<dbReference type="Proteomes" id="UP000010824">
    <property type="component" value="Chromosome"/>
</dbReference>
<dbReference type="CDD" id="cd03801">
    <property type="entry name" value="GT4_PimA-like"/>
    <property type="match status" value="1"/>
</dbReference>
<dbReference type="FunCoup" id="L0HH83">
    <property type="interactions" value="5"/>
</dbReference>
<reference evidence="4" key="1">
    <citation type="submission" date="2011-12" db="EMBL/GenBank/DDBJ databases">
        <title>Complete sequence of Methanoregula formicicum SMSP.</title>
        <authorList>
            <person name="Lucas S."/>
            <person name="Han J."/>
            <person name="Lapidus A."/>
            <person name="Cheng J.-F."/>
            <person name="Goodwin L."/>
            <person name="Pitluck S."/>
            <person name="Peters L."/>
            <person name="Ovchinnikova G."/>
            <person name="Teshima H."/>
            <person name="Detter J.C."/>
            <person name="Han C."/>
            <person name="Tapia R."/>
            <person name="Land M."/>
            <person name="Hauser L."/>
            <person name="Kyrpides N."/>
            <person name="Ivanova N."/>
            <person name="Pagani I."/>
            <person name="Imachi H."/>
            <person name="Tamaki H."/>
            <person name="Sekiguchi Y."/>
            <person name="Kamagata Y."/>
            <person name="Cadillo-Quiroz H."/>
            <person name="Zinder S."/>
            <person name="Liu W.-T."/>
            <person name="Woyke T."/>
        </authorList>
    </citation>
    <scope>NUCLEOTIDE SEQUENCE [LARGE SCALE GENOMIC DNA]</scope>
    <source>
        <strain evidence="4">DSM 22288 / NBRC 105244 / SMSP</strain>
    </source>
</reference>
<feature type="domain" description="Glycosyl transferase family 1" evidence="1">
    <location>
        <begin position="170"/>
        <end position="336"/>
    </location>
</feature>
<evidence type="ECO:0000313" key="4">
    <source>
        <dbReference type="Proteomes" id="UP000010824"/>
    </source>
</evidence>
<dbReference type="GO" id="GO:0016757">
    <property type="term" value="F:glycosyltransferase activity"/>
    <property type="evidence" value="ECO:0007669"/>
    <property type="project" value="InterPro"/>
</dbReference>
<dbReference type="SUPFAM" id="SSF53756">
    <property type="entry name" value="UDP-Glycosyltransferase/glycogen phosphorylase"/>
    <property type="match status" value="1"/>
</dbReference>
<dbReference type="eggNOG" id="arCOG01410">
    <property type="taxonomic scope" value="Archaea"/>
</dbReference>
<dbReference type="HOGENOM" id="CLU_009583_2_2_2"/>
<dbReference type="PANTHER" id="PTHR12526:SF572">
    <property type="entry name" value="BLL5144 PROTEIN"/>
    <property type="match status" value="1"/>
</dbReference>
<evidence type="ECO:0000259" key="2">
    <source>
        <dbReference type="Pfam" id="PF13439"/>
    </source>
</evidence>
<dbReference type="EMBL" id="CP003167">
    <property type="protein sequence ID" value="AGB02444.1"/>
    <property type="molecule type" value="Genomic_DNA"/>
</dbReference>
<organism evidence="3 4">
    <name type="scientific">Methanoregula formicica (strain DSM 22288 / NBRC 105244 / SMSP)</name>
    <dbReference type="NCBI Taxonomy" id="593750"/>
    <lineage>
        <taxon>Archaea</taxon>
        <taxon>Methanobacteriati</taxon>
        <taxon>Methanobacteriota</taxon>
        <taxon>Stenosarchaea group</taxon>
        <taxon>Methanomicrobia</taxon>
        <taxon>Methanomicrobiales</taxon>
        <taxon>Methanoregulaceae</taxon>
        <taxon>Methanoregula</taxon>
    </lineage>
</organism>
<accession>L0HH83</accession>
<name>L0HH83_METFS</name>
<keyword evidence="3" id="KW-0808">Transferase</keyword>
<dbReference type="Pfam" id="PF00534">
    <property type="entry name" value="Glycos_transf_1"/>
    <property type="match status" value="1"/>
</dbReference>
<dbReference type="Gene3D" id="3.40.50.2000">
    <property type="entry name" value="Glycogen Phosphorylase B"/>
    <property type="match status" value="2"/>
</dbReference>
<dbReference type="InterPro" id="IPR001296">
    <property type="entry name" value="Glyco_trans_1"/>
</dbReference>
<dbReference type="STRING" id="593750.Metfor_1407"/>
<dbReference type="InParanoid" id="L0HH83"/>